<sequence length="91" mass="9989">MPACWVSEYCQNVASDRECHCVFSAESARRSLRILSEFIGGDDCATPYLLPGVQISQVRQSQLCAGKTVDGFTSTFPTTNILHNMTHGAYV</sequence>
<proteinExistence type="predicted"/>
<accession>A0AAD9L2D6</accession>
<evidence type="ECO:0000313" key="2">
    <source>
        <dbReference type="Proteomes" id="UP001209878"/>
    </source>
</evidence>
<dbReference type="Proteomes" id="UP001209878">
    <property type="component" value="Unassembled WGS sequence"/>
</dbReference>
<reference evidence="1" key="1">
    <citation type="journal article" date="2023" name="Mol. Biol. Evol.">
        <title>Third-Generation Sequencing Reveals the Adaptive Role of the Epigenome in Three Deep-Sea Polychaetes.</title>
        <authorList>
            <person name="Perez M."/>
            <person name="Aroh O."/>
            <person name="Sun Y."/>
            <person name="Lan Y."/>
            <person name="Juniper S.K."/>
            <person name="Young C.R."/>
            <person name="Angers B."/>
            <person name="Qian P.Y."/>
        </authorList>
    </citation>
    <scope>NUCLEOTIDE SEQUENCE</scope>
    <source>
        <tissue evidence="1">Vestimentum</tissue>
    </source>
</reference>
<name>A0AAD9L2D6_RIDPI</name>
<gene>
    <name evidence="1" type="ORF">NP493_410g04038</name>
</gene>
<comment type="caution">
    <text evidence="1">The sequence shown here is derived from an EMBL/GenBank/DDBJ whole genome shotgun (WGS) entry which is preliminary data.</text>
</comment>
<dbReference type="AlphaFoldDB" id="A0AAD9L2D6"/>
<organism evidence="1 2">
    <name type="scientific">Ridgeia piscesae</name>
    <name type="common">Tubeworm</name>
    <dbReference type="NCBI Taxonomy" id="27915"/>
    <lineage>
        <taxon>Eukaryota</taxon>
        <taxon>Metazoa</taxon>
        <taxon>Spiralia</taxon>
        <taxon>Lophotrochozoa</taxon>
        <taxon>Annelida</taxon>
        <taxon>Polychaeta</taxon>
        <taxon>Sedentaria</taxon>
        <taxon>Canalipalpata</taxon>
        <taxon>Sabellida</taxon>
        <taxon>Siboglinidae</taxon>
        <taxon>Ridgeia</taxon>
    </lineage>
</organism>
<evidence type="ECO:0000313" key="1">
    <source>
        <dbReference type="EMBL" id="KAK2181123.1"/>
    </source>
</evidence>
<dbReference type="EMBL" id="JAODUO010000410">
    <property type="protein sequence ID" value="KAK2181123.1"/>
    <property type="molecule type" value="Genomic_DNA"/>
</dbReference>
<keyword evidence="2" id="KW-1185">Reference proteome</keyword>
<protein>
    <submittedName>
        <fullName evidence="1">Uncharacterized protein</fullName>
    </submittedName>
</protein>